<comment type="caution">
    <text evidence="1">The sequence shown here is derived from an EMBL/GenBank/DDBJ whole genome shotgun (WGS) entry which is preliminary data.</text>
</comment>
<feature type="non-terminal residue" evidence="1">
    <location>
        <position position="62"/>
    </location>
</feature>
<name>A0ACA9QEW7_9GLOM</name>
<proteinExistence type="predicted"/>
<evidence type="ECO:0000313" key="2">
    <source>
        <dbReference type="Proteomes" id="UP000789366"/>
    </source>
</evidence>
<dbReference type="EMBL" id="CAJVPW010041840">
    <property type="protein sequence ID" value="CAG8749074.1"/>
    <property type="molecule type" value="Genomic_DNA"/>
</dbReference>
<dbReference type="Proteomes" id="UP000789366">
    <property type="component" value="Unassembled WGS sequence"/>
</dbReference>
<keyword evidence="2" id="KW-1185">Reference proteome</keyword>
<feature type="non-terminal residue" evidence="1">
    <location>
        <position position="1"/>
    </location>
</feature>
<evidence type="ECO:0000313" key="1">
    <source>
        <dbReference type="EMBL" id="CAG8749074.1"/>
    </source>
</evidence>
<gene>
    <name evidence="1" type="ORF">SPELUC_LOCUS14356</name>
</gene>
<protein>
    <submittedName>
        <fullName evidence="1">2954_t:CDS:1</fullName>
    </submittedName>
</protein>
<accession>A0ACA9QEW7</accession>
<organism evidence="1 2">
    <name type="scientific">Cetraspora pellucida</name>
    <dbReference type="NCBI Taxonomy" id="1433469"/>
    <lineage>
        <taxon>Eukaryota</taxon>
        <taxon>Fungi</taxon>
        <taxon>Fungi incertae sedis</taxon>
        <taxon>Mucoromycota</taxon>
        <taxon>Glomeromycotina</taxon>
        <taxon>Glomeromycetes</taxon>
        <taxon>Diversisporales</taxon>
        <taxon>Gigasporaceae</taxon>
        <taxon>Cetraspora</taxon>
    </lineage>
</organism>
<reference evidence="1" key="1">
    <citation type="submission" date="2021-06" db="EMBL/GenBank/DDBJ databases">
        <authorList>
            <person name="Kallberg Y."/>
            <person name="Tangrot J."/>
            <person name="Rosling A."/>
        </authorList>
    </citation>
    <scope>NUCLEOTIDE SEQUENCE</scope>
    <source>
        <strain evidence="1">28 12/20/2015</strain>
    </source>
</reference>
<sequence>KERISNEIRERNQEKKLQAQNLSLSNSPHVKQISESQSTSKISNISKQSSSEQNINLQKTKI</sequence>